<comment type="caution">
    <text evidence="8">The sequence shown here is derived from an EMBL/GenBank/DDBJ whole genome shotgun (WGS) entry which is preliminary data.</text>
</comment>
<dbReference type="CDD" id="cd09173">
    <property type="entry name" value="PLDc_Nuc_like_unchar1_2"/>
    <property type="match status" value="1"/>
</dbReference>
<evidence type="ECO:0000259" key="7">
    <source>
        <dbReference type="Pfam" id="PF13091"/>
    </source>
</evidence>
<keyword evidence="4" id="KW-0378">Hydrolase</keyword>
<gene>
    <name evidence="8" type="ORF">J2800_003412</name>
</gene>
<dbReference type="Gene3D" id="3.30.870.10">
    <property type="entry name" value="Endonuclease Chain A"/>
    <property type="match status" value="2"/>
</dbReference>
<dbReference type="Proteomes" id="UP001262754">
    <property type="component" value="Unassembled WGS sequence"/>
</dbReference>
<comment type="catalytic activity">
    <reaction evidence="1">
        <text>a 1,2-diacyl-sn-glycero-3-phosphocholine + H2O = a 1,2-diacyl-sn-glycero-3-phosphate + choline + H(+)</text>
        <dbReference type="Rhea" id="RHEA:14445"/>
        <dbReference type="ChEBI" id="CHEBI:15354"/>
        <dbReference type="ChEBI" id="CHEBI:15377"/>
        <dbReference type="ChEBI" id="CHEBI:15378"/>
        <dbReference type="ChEBI" id="CHEBI:57643"/>
        <dbReference type="ChEBI" id="CHEBI:58608"/>
        <dbReference type="EC" id="3.1.4.4"/>
    </reaction>
</comment>
<feature type="domain" description="Phospholipase D-like" evidence="7">
    <location>
        <begin position="194"/>
        <end position="316"/>
    </location>
</feature>
<evidence type="ECO:0000256" key="1">
    <source>
        <dbReference type="ARBA" id="ARBA00000798"/>
    </source>
</evidence>
<keyword evidence="5" id="KW-0442">Lipid degradation</keyword>
<accession>A0ABU1N2J7</accession>
<dbReference type="EMBL" id="JAVDRL010000009">
    <property type="protein sequence ID" value="MDR6532654.1"/>
    <property type="molecule type" value="Genomic_DNA"/>
</dbReference>
<dbReference type="PANTHER" id="PTHR43856:SF1">
    <property type="entry name" value="MITOCHONDRIAL CARDIOLIPIN HYDROLASE"/>
    <property type="match status" value="1"/>
</dbReference>
<dbReference type="PANTHER" id="PTHR43856">
    <property type="entry name" value="CARDIOLIPIN HYDROLASE"/>
    <property type="match status" value="1"/>
</dbReference>
<comment type="similarity">
    <text evidence="2">Belongs to the phospholipase D family.</text>
</comment>
<evidence type="ECO:0000256" key="4">
    <source>
        <dbReference type="ARBA" id="ARBA00022801"/>
    </source>
</evidence>
<proteinExistence type="inferred from homology"/>
<name>A0ABU1N2J7_9CAUL</name>
<keyword evidence="6" id="KW-0443">Lipid metabolism</keyword>
<dbReference type="RefSeq" id="WP_310033255.1">
    <property type="nucleotide sequence ID" value="NZ_JAVDRL010000009.1"/>
</dbReference>
<protein>
    <recommendedName>
        <fullName evidence="3">phospholipase D</fullName>
        <ecNumber evidence="3">3.1.4.4</ecNumber>
    </recommendedName>
</protein>
<evidence type="ECO:0000313" key="9">
    <source>
        <dbReference type="Proteomes" id="UP001262754"/>
    </source>
</evidence>
<dbReference type="CDD" id="cd09172">
    <property type="entry name" value="PLDc_Nuc_like_unchar1_1"/>
    <property type="match status" value="1"/>
</dbReference>
<organism evidence="8 9">
    <name type="scientific">Caulobacter rhizosphaerae</name>
    <dbReference type="NCBI Taxonomy" id="2010972"/>
    <lineage>
        <taxon>Bacteria</taxon>
        <taxon>Pseudomonadati</taxon>
        <taxon>Pseudomonadota</taxon>
        <taxon>Alphaproteobacteria</taxon>
        <taxon>Caulobacterales</taxon>
        <taxon>Caulobacteraceae</taxon>
        <taxon>Caulobacter</taxon>
    </lineage>
</organism>
<reference evidence="8 9" key="1">
    <citation type="submission" date="2023-07" db="EMBL/GenBank/DDBJ databases">
        <title>Sorghum-associated microbial communities from plants grown in Nebraska, USA.</title>
        <authorList>
            <person name="Schachtman D."/>
        </authorList>
    </citation>
    <scope>NUCLEOTIDE SEQUENCE [LARGE SCALE GENOMIC DNA]</scope>
    <source>
        <strain evidence="8 9">DS2154</strain>
    </source>
</reference>
<sequence>MRARASKDGLTVRVIAGTHAALLAFDLADARRGGCLGFSIERTDVGTGDRRWLPNSLRFMSDPNPEWVTTARAPLQKFRWGDYTTEPGRLYRYRVVARYGTPAEILAQGVNAERPGGFDAIPGGVSLELRTEDNRNAATSIFFNRGAAASQAYVNKFGDNDPDDIPEALTWLSRGLEEGLVAFIAKADGPDFALHGCIYEFEKPTPIRALIQAQKRGAEVHIVYHARNGGKTAEENRHAIDSLGVEFPTTPRTQGSAIMHNKYLVLLRKDAAGALKPIAVWTGGTNWTEGGVYGQLNVGHAVYDTTVAERYEAGFQVLAQDLSIDATQARNDVITPTPLNRAALQHGTTPLFSPQNGLGMIDLYADICRTAKVLMVSAPFALHERIRAVLGSPTDGAMRFMLADKEGSYGEKGNIDALNADPGNMAAVAKPFEGIKLADFQERKLDRDRLMMDEGFHHAGIHIHSKIILADPFGADPVLVTGSANFSTNSTVANDSNVLVFRGDTAVADVYVADFMRMFEHYWFRSRKDAKLEANQVFALKDTDAWSEKYFTPGTREQRDRLAFLGLIT</sequence>
<keyword evidence="9" id="KW-1185">Reference proteome</keyword>
<evidence type="ECO:0000313" key="8">
    <source>
        <dbReference type="EMBL" id="MDR6532654.1"/>
    </source>
</evidence>
<dbReference type="SUPFAM" id="SSF56024">
    <property type="entry name" value="Phospholipase D/nuclease"/>
    <property type="match status" value="2"/>
</dbReference>
<dbReference type="EC" id="3.1.4.4" evidence="3"/>
<dbReference type="Pfam" id="PF13091">
    <property type="entry name" value="PLDc_2"/>
    <property type="match status" value="1"/>
</dbReference>
<evidence type="ECO:0000256" key="3">
    <source>
        <dbReference type="ARBA" id="ARBA00012027"/>
    </source>
</evidence>
<evidence type="ECO:0000256" key="5">
    <source>
        <dbReference type="ARBA" id="ARBA00022963"/>
    </source>
</evidence>
<dbReference type="InterPro" id="IPR051406">
    <property type="entry name" value="PLD_domain"/>
</dbReference>
<evidence type="ECO:0000256" key="2">
    <source>
        <dbReference type="ARBA" id="ARBA00008664"/>
    </source>
</evidence>
<dbReference type="InterPro" id="IPR025202">
    <property type="entry name" value="PLD-like_dom"/>
</dbReference>
<evidence type="ECO:0000256" key="6">
    <source>
        <dbReference type="ARBA" id="ARBA00023098"/>
    </source>
</evidence>